<protein>
    <submittedName>
        <fullName evidence="1">Uncharacterized protein</fullName>
    </submittedName>
</protein>
<sequence>MSLKLSADVSDGLDLLTLQCVRITGTSKGSFMADDIPQEDEAALAELAGAVGSFLSLVGFDPALLLEPADKPRLGGRPGLYVEVDALTGGAGVYVGWHNSKDLTEAVIQAARRGDLADPVLPVHGDALRIMFEALVELLSTAGFVVSEAEGYREYQVRVEGIAGDILETVRRCRGN</sequence>
<keyword evidence="2" id="KW-1185">Reference proteome</keyword>
<dbReference type="RefSeq" id="WP_284914406.1">
    <property type="nucleotide sequence ID" value="NZ_CP126980.1"/>
</dbReference>
<proteinExistence type="predicted"/>
<reference evidence="1 2" key="1">
    <citation type="submission" date="2023-06" db="EMBL/GenBank/DDBJ databases">
        <authorList>
            <person name="Yushchuk O."/>
            <person name="Binda E."/>
            <person name="Ruckert-Reed C."/>
            <person name="Fedorenko V."/>
            <person name="Kalinowski J."/>
            <person name="Marinelli F."/>
        </authorList>
    </citation>
    <scope>NUCLEOTIDE SEQUENCE [LARGE SCALE GENOMIC DNA]</scope>
    <source>
        <strain evidence="1 2">NRRL 3884</strain>
    </source>
</reference>
<organism evidence="1 2">
    <name type="scientific">Actinoplanes oblitus</name>
    <dbReference type="NCBI Taxonomy" id="3040509"/>
    <lineage>
        <taxon>Bacteria</taxon>
        <taxon>Bacillati</taxon>
        <taxon>Actinomycetota</taxon>
        <taxon>Actinomycetes</taxon>
        <taxon>Micromonosporales</taxon>
        <taxon>Micromonosporaceae</taxon>
        <taxon>Actinoplanes</taxon>
    </lineage>
</organism>
<dbReference type="Proteomes" id="UP001240150">
    <property type="component" value="Chromosome"/>
</dbReference>
<gene>
    <name evidence="1" type="ORF">ACTOB_005170</name>
</gene>
<evidence type="ECO:0000313" key="2">
    <source>
        <dbReference type="Proteomes" id="UP001240150"/>
    </source>
</evidence>
<accession>A0ABY8W841</accession>
<name>A0ABY8W841_9ACTN</name>
<evidence type="ECO:0000313" key="1">
    <source>
        <dbReference type="EMBL" id="WIM93198.1"/>
    </source>
</evidence>
<dbReference type="EMBL" id="CP126980">
    <property type="protein sequence ID" value="WIM93198.1"/>
    <property type="molecule type" value="Genomic_DNA"/>
</dbReference>